<dbReference type="AlphaFoldDB" id="A0AAJ4WTU9"/>
<dbReference type="InterPro" id="IPR005358">
    <property type="entry name" value="Puta_zinc/iron-chelating_dom"/>
</dbReference>
<dbReference type="Proteomes" id="UP000004980">
    <property type="component" value="Unassembled WGS sequence"/>
</dbReference>
<evidence type="ECO:0000313" key="2">
    <source>
        <dbReference type="EMBL" id="EIN00720.1"/>
    </source>
</evidence>
<evidence type="ECO:0000313" key="4">
    <source>
        <dbReference type="Proteomes" id="UP000236649"/>
    </source>
</evidence>
<dbReference type="EMBL" id="AKAU01000076">
    <property type="protein sequence ID" value="EIN00720.1"/>
    <property type="molecule type" value="Genomic_DNA"/>
</dbReference>
<dbReference type="GeneID" id="55532528"/>
<sequence length="146" mass="16172">MTNRKIVQLLHVQSDNRVFVDMADDEDNPCLSCGACCQHFRVSMYMGEMASSPGGTVPDELVRAVNPVIVCMKGTETGNGRCIALRGVVGKPGIKCGIYHLRPTPCREYRVWLEDGTPNPDCQRLRKDNGLMPLKHRSAVPGVTEW</sequence>
<dbReference type="Pfam" id="PF03692">
    <property type="entry name" value="CxxCxxCC"/>
    <property type="match status" value="1"/>
</dbReference>
<protein>
    <submittedName>
        <fullName evidence="1">YkgJ family cysteine cluster protein</fullName>
    </submittedName>
</protein>
<gene>
    <name evidence="1" type="ORF">C2L64_29925</name>
    <name evidence="2" type="ORF">WQE_12621</name>
</gene>
<dbReference type="EMBL" id="CP026106">
    <property type="protein sequence ID" value="AUT72384.1"/>
    <property type="molecule type" value="Genomic_DNA"/>
</dbReference>
<reference evidence="1 4" key="2">
    <citation type="submission" date="2018-01" db="EMBL/GenBank/DDBJ databases">
        <title>Species boundaries and ecological features among Paraburkholderia terrae DSMZ17804T, P. hospita DSMZ17164T and P. caribensis DSMZ13236T.</title>
        <authorList>
            <person name="Pratama A.A."/>
        </authorList>
    </citation>
    <scope>NUCLEOTIDE SEQUENCE [LARGE SCALE GENOMIC DNA]</scope>
    <source>
        <strain evidence="1 4">DSM 17164</strain>
    </source>
</reference>
<dbReference type="KEGG" id="phs:C2L64_29925"/>
<dbReference type="Proteomes" id="UP000236649">
    <property type="component" value="Chromosome 2"/>
</dbReference>
<reference evidence="2 3" key="1">
    <citation type="journal article" date="2012" name="J. Bacteriol.">
        <title>Draft Genome Sequence of the Soil Bacterium Burkholderia terrae Strain BS001, Which Interacts with Fungal Surface Structures.</title>
        <authorList>
            <person name="Nazir R."/>
            <person name="Hansen M.A."/>
            <person name="Sorensen S."/>
            <person name="van Elsas J.D."/>
        </authorList>
    </citation>
    <scope>NUCLEOTIDE SEQUENCE [LARGE SCALE GENOMIC DNA]</scope>
    <source>
        <strain evidence="2 3">BS001</strain>
    </source>
</reference>
<name>A0AAJ4WTU9_9BURK</name>
<dbReference type="RefSeq" id="WP_007581074.1">
    <property type="nucleotide sequence ID" value="NZ_AKAU01000076.1"/>
</dbReference>
<keyword evidence="3" id="KW-1185">Reference proteome</keyword>
<organism evidence="1 4">
    <name type="scientific">Paraburkholderia hospita</name>
    <dbReference type="NCBI Taxonomy" id="169430"/>
    <lineage>
        <taxon>Bacteria</taxon>
        <taxon>Pseudomonadati</taxon>
        <taxon>Pseudomonadota</taxon>
        <taxon>Betaproteobacteria</taxon>
        <taxon>Burkholderiales</taxon>
        <taxon>Burkholderiaceae</taxon>
        <taxon>Paraburkholderia</taxon>
    </lineage>
</organism>
<proteinExistence type="predicted"/>
<evidence type="ECO:0000313" key="3">
    <source>
        <dbReference type="Proteomes" id="UP000004980"/>
    </source>
</evidence>
<accession>A0AAJ4WTU9</accession>
<evidence type="ECO:0000313" key="1">
    <source>
        <dbReference type="EMBL" id="AUT72384.1"/>
    </source>
</evidence>